<feature type="active site" description="Charge relay system" evidence="14">
    <location>
        <position position="158"/>
    </location>
</feature>
<dbReference type="Pfam" id="PF13180">
    <property type="entry name" value="PDZ_2"/>
    <property type="match status" value="1"/>
</dbReference>
<sequence>MVRRFLSFFFFCALVWGHCAFASEVASSALRVSENNGPSTRGFSDLASKLLPSVVNISTEQTVEGDDLAGDGGGGSIFGFPGIPRGFFEGFFNSIEPLFVEPPKPRKVISLGSGFIIDESGLIVTNYHVIANSQEIQVKFSDGTTAKAKVLGQDPKTDLAVLKVDVAKELVSVKLGNSDDALVGEWVLAIGNPFGLGGSVSVGIISGRARDINIGTASEFLQTDAAINRGHSGGPLFNADGEVIGINTAIISPQGGGNVGVAFAIPSNNAARVISILSKGEKVEHGWLGVIVQHVTEGMVEPLGLDSAHGALVSNVVKGSPAEKGGLRVGDVILEYNGKRVEDMSQLTNLIAKTAVNEKVRLLVLRGGKQVTLKITIGKLEEGADGASGKNGSLETGTESLGITVGDMPEGDGKKRDGVVVLRVDNRGAAFAEGIRRGDVIVGIDAVLVRNVADFTSELEKILQSTKKDSVLLLVQRGDSPPIYVAVKLKR</sequence>
<evidence type="ECO:0000256" key="7">
    <source>
        <dbReference type="ARBA" id="ARBA00022729"/>
    </source>
</evidence>
<dbReference type="SUPFAM" id="SSF50494">
    <property type="entry name" value="Trypsin-like serine proteases"/>
    <property type="match status" value="1"/>
</dbReference>
<dbReference type="EC" id="3.4.21.107" evidence="4"/>
<dbReference type="Gene3D" id="2.40.10.120">
    <property type="match status" value="1"/>
</dbReference>
<dbReference type="CDD" id="cd10839">
    <property type="entry name" value="cpPDZ1_DegP-like"/>
    <property type="match status" value="1"/>
</dbReference>
<keyword evidence="7 17" id="KW-0732">Signal</keyword>
<evidence type="ECO:0000256" key="3">
    <source>
        <dbReference type="ARBA" id="ARBA00010541"/>
    </source>
</evidence>
<feature type="binding site" evidence="15">
    <location>
        <position position="60"/>
    </location>
    <ligand>
        <name>substrate</name>
    </ligand>
</feature>
<dbReference type="InterPro" id="IPR011782">
    <property type="entry name" value="Pept_S1C_Do"/>
</dbReference>
<dbReference type="PANTHER" id="PTHR22939:SF130">
    <property type="entry name" value="PERIPLASMIC SERINE ENDOPROTEASE DEGP-LIKE-RELATED"/>
    <property type="match status" value="1"/>
</dbReference>
<dbReference type="Pfam" id="PF17820">
    <property type="entry name" value="PDZ_6"/>
    <property type="match status" value="1"/>
</dbReference>
<dbReference type="NCBIfam" id="TIGR02037">
    <property type="entry name" value="degP_htrA_DO"/>
    <property type="match status" value="1"/>
</dbReference>
<evidence type="ECO:0000256" key="10">
    <source>
        <dbReference type="ARBA" id="ARBA00022801"/>
    </source>
</evidence>
<dbReference type="AlphaFoldDB" id="A0A098GJA8"/>
<reference evidence="19 20" key="1">
    <citation type="submission" date="2014-09" db="EMBL/GenBank/DDBJ databases">
        <authorList>
            <person name="Loux Valentin"/>
            <person name="Dugat Thibaut"/>
        </authorList>
    </citation>
    <scope>NUCLEOTIDE SEQUENCE [LARGE SCALE GENOMIC DNA]</scope>
    <source>
        <strain evidence="19 20">BOV-10_179</strain>
    </source>
</reference>
<feature type="chain" id="PRO_5039069582" description="Probable periplasmic serine endoprotease DegP-like" evidence="17">
    <location>
        <begin position="23"/>
        <end position="491"/>
    </location>
</feature>
<feature type="binding site" evidence="15">
    <location>
        <position position="158"/>
    </location>
    <ligand>
        <name>substrate</name>
    </ligand>
</feature>
<evidence type="ECO:0000256" key="16">
    <source>
        <dbReference type="SAM" id="MobiDB-lite"/>
    </source>
</evidence>
<dbReference type="PANTHER" id="PTHR22939">
    <property type="entry name" value="SERINE PROTEASE FAMILY S1C HTRA-RELATED"/>
    <property type="match status" value="1"/>
</dbReference>
<accession>A0A098GJA8</accession>
<dbReference type="InterPro" id="IPR036034">
    <property type="entry name" value="PDZ_sf"/>
</dbReference>
<evidence type="ECO:0000256" key="8">
    <source>
        <dbReference type="ARBA" id="ARBA00022737"/>
    </source>
</evidence>
<dbReference type="PRINTS" id="PR00834">
    <property type="entry name" value="PROTEASES2C"/>
</dbReference>
<dbReference type="PROSITE" id="PS50106">
    <property type="entry name" value="PDZ"/>
    <property type="match status" value="2"/>
</dbReference>
<dbReference type="InterPro" id="IPR001940">
    <property type="entry name" value="Peptidase_S1C"/>
</dbReference>
<evidence type="ECO:0000256" key="1">
    <source>
        <dbReference type="ARBA" id="ARBA00001772"/>
    </source>
</evidence>
<evidence type="ECO:0000256" key="9">
    <source>
        <dbReference type="ARBA" id="ARBA00022764"/>
    </source>
</evidence>
<dbReference type="GO" id="GO:0004252">
    <property type="term" value="F:serine-type endopeptidase activity"/>
    <property type="evidence" value="ECO:0007669"/>
    <property type="project" value="InterPro"/>
</dbReference>
<evidence type="ECO:0000313" key="19">
    <source>
        <dbReference type="EMBL" id="CEH11090.1"/>
    </source>
</evidence>
<dbReference type="InterPro" id="IPR041489">
    <property type="entry name" value="PDZ_6"/>
</dbReference>
<evidence type="ECO:0000256" key="5">
    <source>
        <dbReference type="ARBA" id="ARBA00013958"/>
    </source>
</evidence>
<evidence type="ECO:0000256" key="4">
    <source>
        <dbReference type="ARBA" id="ARBA00013035"/>
    </source>
</evidence>
<comment type="catalytic activity">
    <reaction evidence="1">
        <text>Acts on substrates that are at least partially unfolded. The cleavage site P1 residue is normally between a pair of hydrophobic residues, such as Val-|-Val.</text>
        <dbReference type="EC" id="3.4.21.107"/>
    </reaction>
</comment>
<evidence type="ECO:0000256" key="13">
    <source>
        <dbReference type="ARBA" id="ARBA00032850"/>
    </source>
</evidence>
<dbReference type="GO" id="GO:0006508">
    <property type="term" value="P:proteolysis"/>
    <property type="evidence" value="ECO:0007669"/>
    <property type="project" value="UniProtKB-KW"/>
</dbReference>
<dbReference type="GO" id="GO:0042597">
    <property type="term" value="C:periplasmic space"/>
    <property type="evidence" value="ECO:0007669"/>
    <property type="project" value="UniProtKB-SubCell"/>
</dbReference>
<comment type="similarity">
    <text evidence="3">Belongs to the peptidase S1C family.</text>
</comment>
<feature type="active site" description="Charge relay system" evidence="14">
    <location>
        <position position="232"/>
    </location>
</feature>
<dbReference type="EMBL" id="CCXQ01000066">
    <property type="protein sequence ID" value="CEH11090.1"/>
    <property type="molecule type" value="Genomic_DNA"/>
</dbReference>
<feature type="binding site" evidence="15">
    <location>
        <begin position="230"/>
        <end position="232"/>
    </location>
    <ligand>
        <name>substrate</name>
    </ligand>
</feature>
<keyword evidence="9" id="KW-0574">Periplasm</keyword>
<keyword evidence="11" id="KW-0720">Serine protease</keyword>
<proteinExistence type="inferred from homology"/>
<dbReference type="SUPFAM" id="SSF50156">
    <property type="entry name" value="PDZ domain-like"/>
    <property type="match status" value="2"/>
</dbReference>
<feature type="active site" description="Charge relay system" evidence="14">
    <location>
        <position position="128"/>
    </location>
</feature>
<feature type="signal peptide" evidence="17">
    <location>
        <begin position="1"/>
        <end position="22"/>
    </location>
</feature>
<feature type="region of interest" description="Disordered" evidence="16">
    <location>
        <begin position="384"/>
        <end position="408"/>
    </location>
</feature>
<feature type="domain" description="PDZ" evidence="18">
    <location>
        <begin position="289"/>
        <end position="368"/>
    </location>
</feature>
<feature type="binding site" evidence="15">
    <location>
        <position position="128"/>
    </location>
    <ligand>
        <name>substrate</name>
    </ligand>
</feature>
<dbReference type="InterPro" id="IPR009003">
    <property type="entry name" value="Peptidase_S1_PA"/>
</dbReference>
<gene>
    <name evidence="19" type="primary">htrA</name>
    <name evidence="19" type="ORF">ANAPHAGO_00879</name>
</gene>
<keyword evidence="12" id="KW-0346">Stress response</keyword>
<dbReference type="Gene3D" id="2.30.42.10">
    <property type="match status" value="2"/>
</dbReference>
<keyword evidence="8" id="KW-0677">Repeat</keyword>
<protein>
    <recommendedName>
        <fullName evidence="5">Probable periplasmic serine endoprotease DegP-like</fullName>
        <ecNumber evidence="4">3.4.21.107</ecNumber>
    </recommendedName>
    <alternativeName>
        <fullName evidence="13">Protease Do</fullName>
    </alternativeName>
</protein>
<dbReference type="Pfam" id="PF13365">
    <property type="entry name" value="Trypsin_2"/>
    <property type="match status" value="1"/>
</dbReference>
<organism evidence="19 20">
    <name type="scientific">Anaplasma phagocytophilum</name>
    <name type="common">Ehrlichia phagocytophila</name>
    <dbReference type="NCBI Taxonomy" id="948"/>
    <lineage>
        <taxon>Bacteria</taxon>
        <taxon>Pseudomonadati</taxon>
        <taxon>Pseudomonadota</taxon>
        <taxon>Alphaproteobacteria</taxon>
        <taxon>Rickettsiales</taxon>
        <taxon>Anaplasmataceae</taxon>
        <taxon>Anaplasma</taxon>
        <taxon>phagocytophilum group</taxon>
    </lineage>
</organism>
<evidence type="ECO:0000256" key="15">
    <source>
        <dbReference type="PIRSR" id="PIRSR611782-2"/>
    </source>
</evidence>
<evidence type="ECO:0000256" key="14">
    <source>
        <dbReference type="PIRSR" id="PIRSR611782-1"/>
    </source>
</evidence>
<comment type="subcellular location">
    <subcellularLocation>
        <location evidence="2">Periplasm</location>
    </subcellularLocation>
</comment>
<evidence type="ECO:0000256" key="2">
    <source>
        <dbReference type="ARBA" id="ARBA00004418"/>
    </source>
</evidence>
<keyword evidence="10 19" id="KW-0378">Hydrolase</keyword>
<evidence type="ECO:0000256" key="17">
    <source>
        <dbReference type="SAM" id="SignalP"/>
    </source>
</evidence>
<dbReference type="SMART" id="SM00228">
    <property type="entry name" value="PDZ"/>
    <property type="match status" value="2"/>
</dbReference>
<keyword evidence="6 19" id="KW-0645">Protease</keyword>
<dbReference type="InterPro" id="IPR001478">
    <property type="entry name" value="PDZ"/>
</dbReference>
<evidence type="ECO:0000256" key="6">
    <source>
        <dbReference type="ARBA" id="ARBA00022670"/>
    </source>
</evidence>
<evidence type="ECO:0000256" key="11">
    <source>
        <dbReference type="ARBA" id="ARBA00022825"/>
    </source>
</evidence>
<evidence type="ECO:0000259" key="18">
    <source>
        <dbReference type="PROSITE" id="PS50106"/>
    </source>
</evidence>
<evidence type="ECO:0000313" key="20">
    <source>
        <dbReference type="Proteomes" id="UP000055047"/>
    </source>
</evidence>
<name>A0A098GJA8_ANAPH</name>
<evidence type="ECO:0000256" key="12">
    <source>
        <dbReference type="ARBA" id="ARBA00023016"/>
    </source>
</evidence>
<feature type="compositionally biased region" description="Polar residues" evidence="16">
    <location>
        <begin position="390"/>
        <end position="401"/>
    </location>
</feature>
<dbReference type="RefSeq" id="WP_134771659.1">
    <property type="nucleotide sequence ID" value="NZ_CCXQ01000066.1"/>
</dbReference>
<feature type="domain" description="PDZ" evidence="18">
    <location>
        <begin position="374"/>
        <end position="479"/>
    </location>
</feature>
<dbReference type="Proteomes" id="UP000055047">
    <property type="component" value="Unassembled WGS sequence"/>
</dbReference>